<evidence type="ECO:0000256" key="2">
    <source>
        <dbReference type="SAM" id="MobiDB-lite"/>
    </source>
</evidence>
<comment type="caution">
    <text evidence="4">The sequence shown here is derived from an EMBL/GenBank/DDBJ whole genome shotgun (WGS) entry which is preliminary data.</text>
</comment>
<dbReference type="OrthoDB" id="9805307at2"/>
<organism evidence="4 5">
    <name type="scientific">Streptomyces spongiae</name>
    <dbReference type="NCBI Taxonomy" id="565072"/>
    <lineage>
        <taxon>Bacteria</taxon>
        <taxon>Bacillati</taxon>
        <taxon>Actinomycetota</taxon>
        <taxon>Actinomycetes</taxon>
        <taxon>Kitasatosporales</taxon>
        <taxon>Streptomycetaceae</taxon>
        <taxon>Streptomyces</taxon>
    </lineage>
</organism>
<keyword evidence="4" id="KW-0378">Hydrolase</keyword>
<keyword evidence="1" id="KW-0479">Metal-binding</keyword>
<dbReference type="InterPro" id="IPR036663">
    <property type="entry name" value="Fumarylacetoacetase_C_sf"/>
</dbReference>
<sequence length="334" mass="35826">MRVCPVAVPADPAHRFGLCRMARGDTRPRPLRPTAPLPTPSGDNVTRFALGGPVPTVVVDDVARRLDSLLPDAPPRLEELFADWDGWCDRIEAAVDRADPTTWEPVSHAGLRPVPVAGATIYACGANYYDHVEEMGATPPDKTRERVFHFLLPPSAVIGDGEDVLRPPGCEQLDYEVELVAVLARGGSDIPESEALSYVAGYTVANDVSVRDPWHKHPIFGVNFLIAKGQSTLKPFGSLLVPARFVPQPGLTGLSTRVNGEIRQDSSTKQMIWSLAEQIAALSATLPLRAGDVILTGTPAGTSAGHGRYLDDGDVVTVRVEGVGSLTNHVVGRR</sequence>
<dbReference type="EMBL" id="VJZC01000009">
    <property type="protein sequence ID" value="MPY56187.1"/>
    <property type="molecule type" value="Genomic_DNA"/>
</dbReference>
<dbReference type="Proteomes" id="UP000400924">
    <property type="component" value="Unassembled WGS sequence"/>
</dbReference>
<evidence type="ECO:0000313" key="4">
    <source>
        <dbReference type="EMBL" id="MPY56187.1"/>
    </source>
</evidence>
<reference evidence="4 5" key="1">
    <citation type="submission" date="2019-07" db="EMBL/GenBank/DDBJ databases">
        <title>New species of Amycolatopsis and Streptomyces.</title>
        <authorList>
            <person name="Duangmal K."/>
            <person name="Teo W.F.A."/>
            <person name="Lipun K."/>
        </authorList>
    </citation>
    <scope>NUCLEOTIDE SEQUENCE [LARGE SCALE GENOMIC DNA]</scope>
    <source>
        <strain evidence="4 5">NBRC 106415</strain>
    </source>
</reference>
<evidence type="ECO:0000259" key="3">
    <source>
        <dbReference type="Pfam" id="PF01557"/>
    </source>
</evidence>
<evidence type="ECO:0000313" key="5">
    <source>
        <dbReference type="Proteomes" id="UP000400924"/>
    </source>
</evidence>
<protein>
    <submittedName>
        <fullName evidence="4">Fumarylacetoacetate hydrolase family protein</fullName>
    </submittedName>
</protein>
<keyword evidence="5" id="KW-1185">Reference proteome</keyword>
<dbReference type="PANTHER" id="PTHR11820">
    <property type="entry name" value="ACYLPYRUVASE"/>
    <property type="match status" value="1"/>
</dbReference>
<feature type="domain" description="Fumarylacetoacetase-like C-terminal" evidence="3">
    <location>
        <begin position="120"/>
        <end position="331"/>
    </location>
</feature>
<evidence type="ECO:0000256" key="1">
    <source>
        <dbReference type="ARBA" id="ARBA00022723"/>
    </source>
</evidence>
<dbReference type="SUPFAM" id="SSF56529">
    <property type="entry name" value="FAH"/>
    <property type="match status" value="1"/>
</dbReference>
<gene>
    <name evidence="4" type="ORF">FNH08_03050</name>
</gene>
<dbReference type="GO" id="GO:0016787">
    <property type="term" value="F:hydrolase activity"/>
    <property type="evidence" value="ECO:0007669"/>
    <property type="project" value="UniProtKB-KW"/>
</dbReference>
<accession>A0A5N8X9X8</accession>
<dbReference type="Gene3D" id="3.90.850.10">
    <property type="entry name" value="Fumarylacetoacetase-like, C-terminal domain"/>
    <property type="match status" value="1"/>
</dbReference>
<feature type="region of interest" description="Disordered" evidence="2">
    <location>
        <begin position="25"/>
        <end position="44"/>
    </location>
</feature>
<dbReference type="Pfam" id="PF01557">
    <property type="entry name" value="FAA_hydrolase"/>
    <property type="match status" value="1"/>
</dbReference>
<dbReference type="GO" id="GO:0046872">
    <property type="term" value="F:metal ion binding"/>
    <property type="evidence" value="ECO:0007669"/>
    <property type="project" value="UniProtKB-KW"/>
</dbReference>
<proteinExistence type="predicted"/>
<name>A0A5N8X9X8_9ACTN</name>
<dbReference type="AlphaFoldDB" id="A0A5N8X9X8"/>
<dbReference type="InterPro" id="IPR011234">
    <property type="entry name" value="Fumarylacetoacetase-like_C"/>
</dbReference>